<proteinExistence type="inferred from homology"/>
<dbReference type="GO" id="GO:0004563">
    <property type="term" value="F:beta-N-acetylhexosaminidase activity"/>
    <property type="evidence" value="ECO:0007669"/>
    <property type="project" value="UniProtKB-EC"/>
</dbReference>
<feature type="domain" description="Bacterial Glycosyl hydrolase family 3 C-terminal" evidence="8">
    <location>
        <begin position="443"/>
        <end position="579"/>
    </location>
</feature>
<evidence type="ECO:0000259" key="7">
    <source>
        <dbReference type="Pfam" id="PF00933"/>
    </source>
</evidence>
<sequence length="582" mass="62512">MLPEIESLSLAEQVAQMFVVRASGHLFDHQIEFPAWEPPAAKLRHWLQDLGVGGVILVGGSAGDLRLRSHQLQSWAKFPLLIAADVEEGVGQRFAGATWFPPPMALSYIEQQSPGQGQHYAELLGGFIAQESLAIGINWVLAPVVDVNNNPENPVIDVRSFGETPAMASLLTTAFLQGARQWPVLTCAKHFPGHGDTSVDSHLDLPVLPHSRERLAEIELPPFASAIGAGVDAVMSAHLVIPAWDDSGPATLSPQILTGELRQNLGFEGLIVTDALVMGAIANRYDPLEAPILALEAGADILLMPVDPAGAIESICAAVNSGRISPERIRASVERIWRAKQKIFHVEEAPSPPTPLPGRERGEVLSGSPFPPFGGKGLGDRGKSPHPPSPPTPLPGRERGEEEEDFLASSLSQLATPAATSAAAEMLRASLRVGGPVPLPAQGQGLRNLILVDDTLRCGFLGHHVPAIAYPEKLGYQWQLFDRDTIPALLAASSNDDPPTLLQIFIRGNPFRGTAGLSQAAEKLVTNLLEKRQLQALVIYGSPYTLDKFLPDLPPEVPYAFSYGQMPLAQDIVLKSLFESPK</sequence>
<evidence type="ECO:0000256" key="6">
    <source>
        <dbReference type="SAM" id="MobiDB-lite"/>
    </source>
</evidence>
<feature type="domain" description="Glycoside hydrolase family 3 N-terminal" evidence="7">
    <location>
        <begin position="10"/>
        <end position="338"/>
    </location>
</feature>
<comment type="caution">
    <text evidence="9">The sequence shown here is derived from an EMBL/GenBank/DDBJ whole genome shotgun (WGS) entry which is preliminary data.</text>
</comment>
<evidence type="ECO:0000313" key="9">
    <source>
        <dbReference type="EMBL" id="HGG03763.1"/>
    </source>
</evidence>
<organism evidence="9">
    <name type="scientific">Planktothricoides sp. SpSt-374</name>
    <dbReference type="NCBI Taxonomy" id="2282167"/>
    <lineage>
        <taxon>Bacteria</taxon>
        <taxon>Bacillati</taxon>
        <taxon>Cyanobacteriota</taxon>
        <taxon>Cyanophyceae</taxon>
        <taxon>Oscillatoriophycideae</taxon>
        <taxon>Oscillatoriales</taxon>
        <taxon>Oscillatoriaceae</taxon>
        <taxon>Planktothricoides</taxon>
    </lineage>
</organism>
<dbReference type="GO" id="GO:0005975">
    <property type="term" value="P:carbohydrate metabolic process"/>
    <property type="evidence" value="ECO:0007669"/>
    <property type="project" value="InterPro"/>
</dbReference>
<protein>
    <recommendedName>
        <fullName evidence="3">beta-N-acetylhexosaminidase</fullName>
        <ecNumber evidence="3">3.2.1.52</ecNumber>
    </recommendedName>
</protein>
<dbReference type="PANTHER" id="PTHR30480">
    <property type="entry name" value="BETA-HEXOSAMINIDASE-RELATED"/>
    <property type="match status" value="1"/>
</dbReference>
<dbReference type="Gene3D" id="3.20.20.300">
    <property type="entry name" value="Glycoside hydrolase, family 3, N-terminal domain"/>
    <property type="match status" value="1"/>
</dbReference>
<keyword evidence="5" id="KW-0326">Glycosidase</keyword>
<dbReference type="EMBL" id="DSPX01000256">
    <property type="protein sequence ID" value="HGG03763.1"/>
    <property type="molecule type" value="Genomic_DNA"/>
</dbReference>
<evidence type="ECO:0000256" key="2">
    <source>
        <dbReference type="ARBA" id="ARBA00005336"/>
    </source>
</evidence>
<evidence type="ECO:0000256" key="5">
    <source>
        <dbReference type="ARBA" id="ARBA00023295"/>
    </source>
</evidence>
<dbReference type="InterPro" id="IPR041518">
    <property type="entry name" value="Bac_GH3_C"/>
</dbReference>
<dbReference type="InterPro" id="IPR050226">
    <property type="entry name" value="NagZ_Beta-hexosaminidase"/>
</dbReference>
<dbReference type="GO" id="GO:0009254">
    <property type="term" value="P:peptidoglycan turnover"/>
    <property type="evidence" value="ECO:0007669"/>
    <property type="project" value="TreeGrafter"/>
</dbReference>
<dbReference type="InterPro" id="IPR001764">
    <property type="entry name" value="Glyco_hydro_3_N"/>
</dbReference>
<dbReference type="InterPro" id="IPR017853">
    <property type="entry name" value="GH"/>
</dbReference>
<dbReference type="Pfam" id="PF18034">
    <property type="entry name" value="Bac_GH3_C"/>
    <property type="match status" value="1"/>
</dbReference>
<dbReference type="SUPFAM" id="SSF51445">
    <property type="entry name" value="(Trans)glycosidases"/>
    <property type="match status" value="1"/>
</dbReference>
<dbReference type="PANTHER" id="PTHR30480:SF13">
    <property type="entry name" value="BETA-HEXOSAMINIDASE"/>
    <property type="match status" value="1"/>
</dbReference>
<dbReference type="AlphaFoldDB" id="A0A7C3ZNG7"/>
<comment type="similarity">
    <text evidence="2">Belongs to the glycosyl hydrolase 3 family.</text>
</comment>
<feature type="region of interest" description="Disordered" evidence="6">
    <location>
        <begin position="346"/>
        <end position="406"/>
    </location>
</feature>
<gene>
    <name evidence="9" type="ORF">ENR15_24790</name>
</gene>
<reference evidence="9" key="1">
    <citation type="journal article" date="2020" name="mSystems">
        <title>Genome- and Community-Level Interaction Insights into Carbon Utilization and Element Cycling Functions of Hydrothermarchaeota in Hydrothermal Sediment.</title>
        <authorList>
            <person name="Zhou Z."/>
            <person name="Liu Y."/>
            <person name="Xu W."/>
            <person name="Pan J."/>
            <person name="Luo Z.H."/>
            <person name="Li M."/>
        </authorList>
    </citation>
    <scope>NUCLEOTIDE SEQUENCE [LARGE SCALE GENOMIC DNA]</scope>
    <source>
        <strain evidence="9">SpSt-374</strain>
    </source>
</reference>
<evidence type="ECO:0000256" key="3">
    <source>
        <dbReference type="ARBA" id="ARBA00012663"/>
    </source>
</evidence>
<dbReference type="Pfam" id="PF00933">
    <property type="entry name" value="Glyco_hydro_3"/>
    <property type="match status" value="1"/>
</dbReference>
<dbReference type="InterPro" id="IPR036962">
    <property type="entry name" value="Glyco_hydro_3_N_sf"/>
</dbReference>
<keyword evidence="4" id="KW-0378">Hydrolase</keyword>
<evidence type="ECO:0000256" key="4">
    <source>
        <dbReference type="ARBA" id="ARBA00022801"/>
    </source>
</evidence>
<feature type="compositionally biased region" description="Pro residues" evidence="6">
    <location>
        <begin position="385"/>
        <end position="394"/>
    </location>
</feature>
<evidence type="ECO:0000259" key="8">
    <source>
        <dbReference type="Pfam" id="PF18034"/>
    </source>
</evidence>
<evidence type="ECO:0000256" key="1">
    <source>
        <dbReference type="ARBA" id="ARBA00001231"/>
    </source>
</evidence>
<name>A0A7C3ZNG7_9CYAN</name>
<dbReference type="EC" id="3.2.1.52" evidence="3"/>
<dbReference type="Gene3D" id="3.40.50.10870">
    <property type="entry name" value="Glycosyl hydrolase family 3"/>
    <property type="match status" value="1"/>
</dbReference>
<accession>A0A7C3ZNG7</accession>
<comment type="catalytic activity">
    <reaction evidence="1">
        <text>Hydrolysis of terminal non-reducing N-acetyl-D-hexosamine residues in N-acetyl-beta-D-hexosaminides.</text>
        <dbReference type="EC" id="3.2.1.52"/>
    </reaction>
</comment>